<feature type="transmembrane region" description="Helical" evidence="1">
    <location>
        <begin position="39"/>
        <end position="57"/>
    </location>
</feature>
<comment type="caution">
    <text evidence="2">The sequence shown here is derived from an EMBL/GenBank/DDBJ whole genome shotgun (WGS) entry which is preliminary data.</text>
</comment>
<dbReference type="RefSeq" id="WP_075361697.1">
    <property type="nucleotide sequence ID" value="NZ_MPDM01000005.1"/>
</dbReference>
<keyword evidence="1" id="KW-0812">Transmembrane</keyword>
<reference evidence="3" key="1">
    <citation type="submission" date="2016-11" db="EMBL/GenBank/DDBJ databases">
        <title>Actinomyces gypaetusis sp. nov. isolated from Gypaetus barbatus in Qinghai Tibet Plateau China.</title>
        <authorList>
            <person name="Meng X."/>
        </authorList>
    </citation>
    <scope>NUCLEOTIDE SEQUENCE [LARGE SCALE GENOMIC DNA]</scope>
    <source>
        <strain evidence="3">DSM 15383</strain>
    </source>
</reference>
<name>A0A1Q5PMA7_9ACTO</name>
<gene>
    <name evidence="2" type="ORF">BM477_05565</name>
</gene>
<keyword evidence="1" id="KW-1133">Transmembrane helix</keyword>
<proteinExistence type="predicted"/>
<organism evidence="2 3">
    <name type="scientific">Boudabousia marimammalium</name>
    <dbReference type="NCBI Taxonomy" id="156892"/>
    <lineage>
        <taxon>Bacteria</taxon>
        <taxon>Bacillati</taxon>
        <taxon>Actinomycetota</taxon>
        <taxon>Actinomycetes</taxon>
        <taxon>Actinomycetales</taxon>
        <taxon>Actinomycetaceae</taxon>
        <taxon>Boudabousia</taxon>
    </lineage>
</organism>
<sequence length="121" mass="12474">MDSKTNSRVPFISQLAFVGVLAVMFLLDNAAPALPGVPMKTVFIVLLSIALIAGLVYMLRGGFSKARKAIYGVGTILSFAGLISFLIPQSLTTINLAGGIAVIAGIIVALAASLPLQSRAS</sequence>
<feature type="transmembrane region" description="Helical" evidence="1">
    <location>
        <begin position="9"/>
        <end position="27"/>
    </location>
</feature>
<dbReference type="EMBL" id="MPDM01000005">
    <property type="protein sequence ID" value="OKL48667.1"/>
    <property type="molecule type" value="Genomic_DNA"/>
</dbReference>
<evidence type="ECO:0000313" key="3">
    <source>
        <dbReference type="Proteomes" id="UP000186465"/>
    </source>
</evidence>
<evidence type="ECO:0000256" key="1">
    <source>
        <dbReference type="SAM" id="Phobius"/>
    </source>
</evidence>
<dbReference type="AlphaFoldDB" id="A0A1Q5PMA7"/>
<keyword evidence="3" id="KW-1185">Reference proteome</keyword>
<protein>
    <submittedName>
        <fullName evidence="2">Uncharacterized protein</fullName>
    </submittedName>
</protein>
<feature type="transmembrane region" description="Helical" evidence="1">
    <location>
        <begin position="69"/>
        <end position="87"/>
    </location>
</feature>
<evidence type="ECO:0000313" key="2">
    <source>
        <dbReference type="EMBL" id="OKL48667.1"/>
    </source>
</evidence>
<feature type="transmembrane region" description="Helical" evidence="1">
    <location>
        <begin position="93"/>
        <end position="116"/>
    </location>
</feature>
<accession>A0A1Q5PMA7</accession>
<dbReference type="Proteomes" id="UP000186465">
    <property type="component" value="Unassembled WGS sequence"/>
</dbReference>
<keyword evidence="1" id="KW-0472">Membrane</keyword>